<accession>A0A0F9BPN3</accession>
<name>A0A0F9BPN3_9ZZZZ</name>
<dbReference type="AlphaFoldDB" id="A0A0F9BPN3"/>
<dbReference type="EMBL" id="LAZR01036825">
    <property type="protein sequence ID" value="KKL23830.1"/>
    <property type="molecule type" value="Genomic_DNA"/>
</dbReference>
<feature type="non-terminal residue" evidence="2">
    <location>
        <position position="1"/>
    </location>
</feature>
<comment type="caution">
    <text evidence="2">The sequence shown here is derived from an EMBL/GenBank/DDBJ whole genome shotgun (WGS) entry which is preliminary data.</text>
</comment>
<feature type="region of interest" description="Disordered" evidence="1">
    <location>
        <begin position="39"/>
        <end position="59"/>
    </location>
</feature>
<protein>
    <recommendedName>
        <fullName evidence="3">SHOCT domain-containing protein</fullName>
    </recommendedName>
</protein>
<evidence type="ECO:0008006" key="3">
    <source>
        <dbReference type="Google" id="ProtNLM"/>
    </source>
</evidence>
<proteinExistence type="predicted"/>
<evidence type="ECO:0000256" key="1">
    <source>
        <dbReference type="SAM" id="MobiDB-lite"/>
    </source>
</evidence>
<organism evidence="2">
    <name type="scientific">marine sediment metagenome</name>
    <dbReference type="NCBI Taxonomy" id="412755"/>
    <lineage>
        <taxon>unclassified sequences</taxon>
        <taxon>metagenomes</taxon>
        <taxon>ecological metagenomes</taxon>
    </lineage>
</organism>
<evidence type="ECO:0000313" key="2">
    <source>
        <dbReference type="EMBL" id="KKL23830.1"/>
    </source>
</evidence>
<gene>
    <name evidence="2" type="ORF">LCGC14_2421470</name>
</gene>
<feature type="compositionally biased region" description="Low complexity" evidence="1">
    <location>
        <begin position="44"/>
        <end position="55"/>
    </location>
</feature>
<sequence length="224" mass="24680">EPERFSSIGALEASIGQDIFEKEGLEGFFEFQAQSGAAKRAKVTPKTPKTPTITPLQRKGLVDKRLEERQKDILGRADAEDIEGLRDLSQEGLSREVAQDTPFLPDLELFGTRPDPDLTASNLLKEFEQTQSPEARQAINDSIQRGLLFPELGIAGGQDRQVSPTPGGQQLTPRLGGATPLIPVWQDWGFNSKEEATADLEASFRAGDISQVQYEQFLKMLGVR</sequence>
<reference evidence="2" key="1">
    <citation type="journal article" date="2015" name="Nature">
        <title>Complex archaea that bridge the gap between prokaryotes and eukaryotes.</title>
        <authorList>
            <person name="Spang A."/>
            <person name="Saw J.H."/>
            <person name="Jorgensen S.L."/>
            <person name="Zaremba-Niedzwiedzka K."/>
            <person name="Martijn J."/>
            <person name="Lind A.E."/>
            <person name="van Eijk R."/>
            <person name="Schleper C."/>
            <person name="Guy L."/>
            <person name="Ettema T.J."/>
        </authorList>
    </citation>
    <scope>NUCLEOTIDE SEQUENCE</scope>
</reference>